<name>A0ACC2HEA5_DALPE</name>
<comment type="caution">
    <text evidence="1">The sequence shown here is derived from an EMBL/GenBank/DDBJ whole genome shotgun (WGS) entry which is preliminary data.</text>
</comment>
<keyword evidence="2" id="KW-1185">Reference proteome</keyword>
<proteinExistence type="predicted"/>
<reference evidence="1" key="1">
    <citation type="submission" date="2021-05" db="EMBL/GenBank/DDBJ databases">
        <authorList>
            <person name="Pan Q."/>
            <person name="Jouanno E."/>
            <person name="Zahm M."/>
            <person name="Klopp C."/>
            <person name="Cabau C."/>
            <person name="Louis A."/>
            <person name="Berthelot C."/>
            <person name="Parey E."/>
            <person name="Roest Crollius H."/>
            <person name="Montfort J."/>
            <person name="Robinson-Rechavi M."/>
            <person name="Bouchez O."/>
            <person name="Lampietro C."/>
            <person name="Lopez Roques C."/>
            <person name="Donnadieu C."/>
            <person name="Postlethwait J."/>
            <person name="Bobe J."/>
            <person name="Dillon D."/>
            <person name="Chandos A."/>
            <person name="von Hippel F."/>
            <person name="Guiguen Y."/>
        </authorList>
    </citation>
    <scope>NUCLEOTIDE SEQUENCE</scope>
    <source>
        <strain evidence="1">YG-Jan2019</strain>
    </source>
</reference>
<gene>
    <name evidence="1" type="ORF">DPEC_G00038660</name>
</gene>
<dbReference type="Proteomes" id="UP001157502">
    <property type="component" value="Chromosome 3"/>
</dbReference>
<organism evidence="1 2">
    <name type="scientific">Dallia pectoralis</name>
    <name type="common">Alaska blackfish</name>
    <dbReference type="NCBI Taxonomy" id="75939"/>
    <lineage>
        <taxon>Eukaryota</taxon>
        <taxon>Metazoa</taxon>
        <taxon>Chordata</taxon>
        <taxon>Craniata</taxon>
        <taxon>Vertebrata</taxon>
        <taxon>Euteleostomi</taxon>
        <taxon>Actinopterygii</taxon>
        <taxon>Neopterygii</taxon>
        <taxon>Teleostei</taxon>
        <taxon>Protacanthopterygii</taxon>
        <taxon>Esociformes</taxon>
        <taxon>Umbridae</taxon>
        <taxon>Dallia</taxon>
    </lineage>
</organism>
<accession>A0ACC2HEA5</accession>
<protein>
    <submittedName>
        <fullName evidence="1">Uncharacterized protein</fullName>
    </submittedName>
</protein>
<evidence type="ECO:0000313" key="2">
    <source>
        <dbReference type="Proteomes" id="UP001157502"/>
    </source>
</evidence>
<sequence>MELGLLLLFSSCLGSIVNCHRYPNIPGAPHNVSTDDSGVVQAALHGTYSFNNQNNDAFLFKPSAIEKAQRQIVKGLNYIMEVDLSRTVCHKNGHNTDLSRCVFQPDGLLKQTVHCNFTVWTIPWLDFMKTIYFACRPSEKNVTYL</sequence>
<evidence type="ECO:0000313" key="1">
    <source>
        <dbReference type="EMBL" id="KAJ8014284.1"/>
    </source>
</evidence>
<dbReference type="EMBL" id="CM055730">
    <property type="protein sequence ID" value="KAJ8014284.1"/>
    <property type="molecule type" value="Genomic_DNA"/>
</dbReference>